<accession>B2HJU1</accession>
<dbReference type="HOGENOM" id="CLU_1600892_0_0_11"/>
<dbReference type="eggNOG" id="ENOG5030X7P">
    <property type="taxonomic scope" value="Bacteria"/>
</dbReference>
<dbReference type="Proteomes" id="UP000001190">
    <property type="component" value="Chromosome"/>
</dbReference>
<organism evidence="1 2">
    <name type="scientific">Mycobacterium marinum (strain ATCC BAA-535 / M)</name>
    <dbReference type="NCBI Taxonomy" id="216594"/>
    <lineage>
        <taxon>Bacteria</taxon>
        <taxon>Bacillati</taxon>
        <taxon>Actinomycetota</taxon>
        <taxon>Actinomycetes</taxon>
        <taxon>Mycobacteriales</taxon>
        <taxon>Mycobacteriaceae</taxon>
        <taxon>Mycobacterium</taxon>
        <taxon>Mycobacterium ulcerans group</taxon>
    </lineage>
</organism>
<gene>
    <name evidence="1" type="ordered locus">MMAR_1878</name>
</gene>
<evidence type="ECO:0000313" key="2">
    <source>
        <dbReference type="Proteomes" id="UP000001190"/>
    </source>
</evidence>
<reference evidence="1 2" key="1">
    <citation type="journal article" date="2008" name="Genome Res.">
        <title>Insights from the complete genome sequence of Mycobacterium marinum on the evolution of Mycobacterium tuberculosis.</title>
        <authorList>
            <person name="Stinear T.P."/>
            <person name="Seemann T."/>
            <person name="Harrison P.F."/>
            <person name="Jenkin G.A."/>
            <person name="Davies J.K."/>
            <person name="Johnson P.D."/>
            <person name="Abdellah Z."/>
            <person name="Arrowsmith C."/>
            <person name="Chillingworth T."/>
            <person name="Churcher C."/>
            <person name="Clarke K."/>
            <person name="Cronin A."/>
            <person name="Davis P."/>
            <person name="Goodhead I."/>
            <person name="Holroyd N."/>
            <person name="Jagels K."/>
            <person name="Lord A."/>
            <person name="Moule S."/>
            <person name="Mungall K."/>
            <person name="Norbertczak H."/>
            <person name="Quail M.A."/>
            <person name="Rabbinowitsch E."/>
            <person name="Walker D."/>
            <person name="White B."/>
            <person name="Whitehead S."/>
            <person name="Small P.L."/>
            <person name="Brosch R."/>
            <person name="Ramakrishnan L."/>
            <person name="Fischbach M.A."/>
            <person name="Parkhill J."/>
            <person name="Cole S.T."/>
        </authorList>
    </citation>
    <scope>NUCLEOTIDE SEQUENCE [LARGE SCALE GENOMIC DNA]</scope>
    <source>
        <strain evidence="2">ATCC BAA-535 / M</strain>
    </source>
</reference>
<dbReference type="AlphaFoldDB" id="B2HJU1"/>
<proteinExistence type="predicted"/>
<dbReference type="EMBL" id="CP000854">
    <property type="protein sequence ID" value="ACC40327.1"/>
    <property type="molecule type" value="Genomic_DNA"/>
</dbReference>
<keyword evidence="2" id="KW-1185">Reference proteome</keyword>
<protein>
    <submittedName>
        <fullName evidence="1">Uncharacterized protein</fullName>
    </submittedName>
</protein>
<name>B2HJU1_MYCMM</name>
<dbReference type="KEGG" id="mmi:MMAR_1878"/>
<sequence length="166" mass="17696">MNLILVLGHYPRYWPTRIGSLSIFDSTLDGEVVCRYLSSIVEFAGDSRSGCFRAEIGKMLSIFQICIAASFCGVESRAGLADASSTLASVRGNIRSGRARILQLFQIEPRRRYSSVLADAHRVTGRVAAMSLLVMAAWVLHRAGPAGPVTATAARAAGGGQVEVAP</sequence>
<evidence type="ECO:0000313" key="1">
    <source>
        <dbReference type="EMBL" id="ACC40327.1"/>
    </source>
</evidence>